<gene>
    <name evidence="1" type="ORF">NPIL_94401</name>
</gene>
<dbReference type="EMBL" id="BMAW01007575">
    <property type="protein sequence ID" value="GFT04443.1"/>
    <property type="molecule type" value="Genomic_DNA"/>
</dbReference>
<evidence type="ECO:0000313" key="1">
    <source>
        <dbReference type="EMBL" id="GFT04443.1"/>
    </source>
</evidence>
<dbReference type="Proteomes" id="UP000887013">
    <property type="component" value="Unassembled WGS sequence"/>
</dbReference>
<sequence length="68" mass="7552">MQRTFVRGYSEVTKVAISINIDARTMTASNELNYAMADMTAGMILMKTSAVMMNSVIFEADNLQNLII</sequence>
<name>A0A8X6NAS0_NEPPI</name>
<evidence type="ECO:0000313" key="2">
    <source>
        <dbReference type="Proteomes" id="UP000887013"/>
    </source>
</evidence>
<reference evidence="1" key="1">
    <citation type="submission" date="2020-08" db="EMBL/GenBank/DDBJ databases">
        <title>Multicomponent nature underlies the extraordinary mechanical properties of spider dragline silk.</title>
        <authorList>
            <person name="Kono N."/>
            <person name="Nakamura H."/>
            <person name="Mori M."/>
            <person name="Yoshida Y."/>
            <person name="Ohtoshi R."/>
            <person name="Malay A.D."/>
            <person name="Moran D.A.P."/>
            <person name="Tomita M."/>
            <person name="Numata K."/>
            <person name="Arakawa K."/>
        </authorList>
    </citation>
    <scope>NUCLEOTIDE SEQUENCE</scope>
</reference>
<proteinExistence type="predicted"/>
<comment type="caution">
    <text evidence="1">The sequence shown here is derived from an EMBL/GenBank/DDBJ whole genome shotgun (WGS) entry which is preliminary data.</text>
</comment>
<keyword evidence="2" id="KW-1185">Reference proteome</keyword>
<dbReference type="AlphaFoldDB" id="A0A8X6NAS0"/>
<organism evidence="1 2">
    <name type="scientific">Nephila pilipes</name>
    <name type="common">Giant wood spider</name>
    <name type="synonym">Nephila maculata</name>
    <dbReference type="NCBI Taxonomy" id="299642"/>
    <lineage>
        <taxon>Eukaryota</taxon>
        <taxon>Metazoa</taxon>
        <taxon>Ecdysozoa</taxon>
        <taxon>Arthropoda</taxon>
        <taxon>Chelicerata</taxon>
        <taxon>Arachnida</taxon>
        <taxon>Araneae</taxon>
        <taxon>Araneomorphae</taxon>
        <taxon>Entelegynae</taxon>
        <taxon>Araneoidea</taxon>
        <taxon>Nephilidae</taxon>
        <taxon>Nephila</taxon>
    </lineage>
</organism>
<protein>
    <submittedName>
        <fullName evidence="1">Uncharacterized protein</fullName>
    </submittedName>
</protein>
<accession>A0A8X6NAS0</accession>